<feature type="domain" description="ATP-cone" evidence="4">
    <location>
        <begin position="173"/>
        <end position="260"/>
    </location>
</feature>
<dbReference type="Proteomes" id="UP000001916">
    <property type="component" value="Chromosome"/>
</dbReference>
<gene>
    <name evidence="5" type="ordered locus">Mesil_1353</name>
</gene>
<dbReference type="InterPro" id="IPR027417">
    <property type="entry name" value="P-loop_NTPase"/>
</dbReference>
<dbReference type="Pfam" id="PF03477">
    <property type="entry name" value="ATP-cone"/>
    <property type="match status" value="1"/>
</dbReference>
<feature type="domain" description="ATP-cone" evidence="4">
    <location>
        <begin position="3"/>
        <end position="91"/>
    </location>
</feature>
<reference evidence="5 6" key="1">
    <citation type="journal article" date="2010" name="Stand. Genomic Sci.">
        <title>Complete genome sequence of Meiothermus silvanus type strain (VI-R2).</title>
        <authorList>
            <person name="Sikorski J."/>
            <person name="Tindall B.J."/>
            <person name="Lowry S."/>
            <person name="Lucas S."/>
            <person name="Nolan M."/>
            <person name="Copeland A."/>
            <person name="Glavina Del Rio T."/>
            <person name="Tice H."/>
            <person name="Cheng J.F."/>
            <person name="Han C."/>
            <person name="Pitluck S."/>
            <person name="Liolios K."/>
            <person name="Ivanova N."/>
            <person name="Mavromatis K."/>
            <person name="Mikhailova N."/>
            <person name="Pati A."/>
            <person name="Goodwin L."/>
            <person name="Chen A."/>
            <person name="Palaniappan K."/>
            <person name="Land M."/>
            <person name="Hauser L."/>
            <person name="Chang Y.J."/>
            <person name="Jeffries C.D."/>
            <person name="Rohde M."/>
            <person name="Goker M."/>
            <person name="Woyke T."/>
            <person name="Bristow J."/>
            <person name="Eisen J.A."/>
            <person name="Markowitz V."/>
            <person name="Hugenholtz P."/>
            <person name="Kyrpides N.C."/>
            <person name="Klenk H.P."/>
            <person name="Lapidus A."/>
        </authorList>
    </citation>
    <scope>NUCLEOTIDE SEQUENCE [LARGE SCALE GENOMIC DNA]</scope>
    <source>
        <strain evidence="6">ATCC 700542 / DSM 9946 / VI-R2</strain>
    </source>
</reference>
<evidence type="ECO:0000256" key="2">
    <source>
        <dbReference type="ARBA" id="ARBA00022840"/>
    </source>
</evidence>
<keyword evidence="1 3" id="KW-0547">Nucleotide-binding</keyword>
<dbReference type="OrthoDB" id="23928at2"/>
<evidence type="ECO:0000256" key="3">
    <source>
        <dbReference type="PROSITE-ProRule" id="PRU00492"/>
    </source>
</evidence>
<dbReference type="NCBIfam" id="NF008994">
    <property type="entry name" value="PRK12337.1"/>
    <property type="match status" value="1"/>
</dbReference>
<dbReference type="PANTHER" id="PTHR33477">
    <property type="entry name" value="P-LOOP NTPASE DOMAIN-CONTAINING PROTEIN LPA1 HOMOLOG 1"/>
    <property type="match status" value="1"/>
</dbReference>
<name>D7BEK3_ALLS1</name>
<dbReference type="HOGENOM" id="CLU_606637_0_0_0"/>
<proteinExistence type="predicted"/>
<dbReference type="InterPro" id="IPR005144">
    <property type="entry name" value="ATP-cone_dom"/>
</dbReference>
<evidence type="ECO:0000256" key="1">
    <source>
        <dbReference type="ARBA" id="ARBA00022741"/>
    </source>
</evidence>
<dbReference type="Gene3D" id="3.40.50.300">
    <property type="entry name" value="P-loop containing nucleotide triphosphate hydrolases"/>
    <property type="match status" value="1"/>
</dbReference>
<dbReference type="eggNOG" id="COG2074">
    <property type="taxonomic scope" value="Bacteria"/>
</dbReference>
<organism evidence="5 6">
    <name type="scientific">Allomeiothermus silvanus (strain ATCC 700542 / DSM 9946 / NBRC 106475 / NCIMB 13440 / VI-R2)</name>
    <name type="common">Thermus silvanus</name>
    <dbReference type="NCBI Taxonomy" id="526227"/>
    <lineage>
        <taxon>Bacteria</taxon>
        <taxon>Thermotogati</taxon>
        <taxon>Deinococcota</taxon>
        <taxon>Deinococci</taxon>
        <taxon>Thermales</taxon>
        <taxon>Thermaceae</taxon>
        <taxon>Allomeiothermus</taxon>
    </lineage>
</organism>
<evidence type="ECO:0000259" key="4">
    <source>
        <dbReference type="PROSITE" id="PS51161"/>
    </source>
</evidence>
<dbReference type="AlphaFoldDB" id="D7BEK3"/>
<dbReference type="PANTHER" id="PTHR33477:SF3">
    <property type="entry name" value="P-LOOP NTPASE DOMAIN-CONTAINING PROTEIN LPA1 HOMOLOG 1"/>
    <property type="match status" value="1"/>
</dbReference>
<dbReference type="PROSITE" id="PS51161">
    <property type="entry name" value="ATP_CONE"/>
    <property type="match status" value="2"/>
</dbReference>
<protein>
    <submittedName>
        <fullName evidence="5">ATP-cone domain protein</fullName>
    </submittedName>
</protein>
<evidence type="ECO:0000313" key="5">
    <source>
        <dbReference type="EMBL" id="ADH63246.1"/>
    </source>
</evidence>
<accession>D7BEK3</accession>
<dbReference type="SUPFAM" id="SSF52540">
    <property type="entry name" value="P-loop containing nucleoside triphosphate hydrolases"/>
    <property type="match status" value="1"/>
</dbReference>
<dbReference type="KEGG" id="msv:Mesil_1353"/>
<dbReference type="GO" id="GO:0005524">
    <property type="term" value="F:ATP binding"/>
    <property type="evidence" value="ECO:0007669"/>
    <property type="project" value="UniProtKB-UniRule"/>
</dbReference>
<evidence type="ECO:0000313" key="6">
    <source>
        <dbReference type="Proteomes" id="UP000001916"/>
    </source>
</evidence>
<sequence>MRETYIKTSRGYRWPFSKGLLVESLLNAGVKMQVAQSIAHTIEEHLRTRKRSEISASALKRLLTREVERVLGPEVAARLKSQTQSFEEIVVKSGDTRRPFSKGVLARSLEDAGFSTREAYELAKNAETALRKDGVREIDSAELEKRVGRLVEKQFGRTARRRYTGRLWLAGELFVEEEPGEPRVPFSKGVLAQSIMAAGVSPDAAYRIAREIERRLREGGQRVVSRDQLRAVASALLAEEVGEDLARKYELLRAIRRTVRPVHLLIGGVTGVGKSLLGSALAYRLGITRLISTDTVREILRSTVATDLIPTLHTSSFNAWTRLAGAEGAAPSPELILRGFRDQVARVAVGLRAIQERSAQEHTSVVVEGVHVVPGYLSHPSQSQVIQIPMLVMLEDEALHRSRFILRERETQGNRPREDYLRNFPSIRLIQSHLLELAEQTGIPVIPGENLDRAIDRGLEVIVEKMQKVYGEVLEAV</sequence>
<keyword evidence="2 3" id="KW-0067">ATP-binding</keyword>
<dbReference type="STRING" id="526227.Mesil_1353"/>
<dbReference type="EMBL" id="CP002042">
    <property type="protein sequence ID" value="ADH63246.1"/>
    <property type="molecule type" value="Genomic_DNA"/>
</dbReference>
<dbReference type="RefSeq" id="WP_013157815.1">
    <property type="nucleotide sequence ID" value="NC_014212.1"/>
</dbReference>
<keyword evidence="6" id="KW-1185">Reference proteome</keyword>